<dbReference type="AlphaFoldDB" id="A0A7S3DRE3"/>
<sequence length="234" mass="25880">MLESHKIGISANFKLASSLTKSSSNRLHPCFGRNKLIIMFKNQYVAPRLLVLFAMTAPLKTTTAMTTMLFKKGSKNTNQSRLDDNHNILRLAQGVGNHVLQMAHQDNTKKDDIKKPGLRFLTTEAARYTFDTLVCPAFNSGGFLESAPSGSHCSCRSSPHYTITCTVPTSCRDAMDHSSVDSNDDCAGQQVCVSQSVQVDFTHRGNQLVLTQIVLDKDFQGTTDYDSERIVVEQ</sequence>
<dbReference type="EMBL" id="HBHT01022332">
    <property type="protein sequence ID" value="CAD9972414.1"/>
    <property type="molecule type" value="Transcribed_RNA"/>
</dbReference>
<gene>
    <name evidence="1" type="ORF">APAL1065_LOCUS14977</name>
</gene>
<reference evidence="1" key="1">
    <citation type="submission" date="2021-01" db="EMBL/GenBank/DDBJ databases">
        <authorList>
            <person name="Corre E."/>
            <person name="Pelletier E."/>
            <person name="Niang G."/>
            <person name="Scheremetjew M."/>
            <person name="Finn R."/>
            <person name="Kale V."/>
            <person name="Holt S."/>
            <person name="Cochrane G."/>
            <person name="Meng A."/>
            <person name="Brown T."/>
            <person name="Cohen L."/>
        </authorList>
    </citation>
    <scope>NUCLEOTIDE SEQUENCE</scope>
    <source>
        <strain evidence="1">CCMP125</strain>
    </source>
</reference>
<protein>
    <submittedName>
        <fullName evidence="1">Uncharacterized protein</fullName>
    </submittedName>
</protein>
<evidence type="ECO:0000313" key="1">
    <source>
        <dbReference type="EMBL" id="CAD9972414.1"/>
    </source>
</evidence>
<organism evidence="1">
    <name type="scientific">Entomoneis paludosa</name>
    <dbReference type="NCBI Taxonomy" id="265537"/>
    <lineage>
        <taxon>Eukaryota</taxon>
        <taxon>Sar</taxon>
        <taxon>Stramenopiles</taxon>
        <taxon>Ochrophyta</taxon>
        <taxon>Bacillariophyta</taxon>
        <taxon>Bacillariophyceae</taxon>
        <taxon>Bacillariophycidae</taxon>
        <taxon>Entomoneidaceae</taxon>
        <taxon>Entomoneis</taxon>
    </lineage>
</organism>
<proteinExistence type="predicted"/>
<name>A0A7S3DRE3_9STRA</name>
<accession>A0A7S3DRE3</accession>